<dbReference type="PANTHER" id="PTHR33712">
    <property type="entry name" value="LIGHT-INDEPENDENT PROTOCHLOROPHYLLIDE REDUCTASE SUBUNIT B"/>
    <property type="match status" value="1"/>
</dbReference>
<dbReference type="Gene3D" id="3.40.50.1980">
    <property type="entry name" value="Nitrogenase molybdenum iron protein domain"/>
    <property type="match status" value="3"/>
</dbReference>
<dbReference type="AlphaFoldDB" id="A0A5J4SGS1"/>
<dbReference type="Pfam" id="PF00148">
    <property type="entry name" value="Oxidored_nitro"/>
    <property type="match status" value="1"/>
</dbReference>
<dbReference type="SUPFAM" id="SSF53807">
    <property type="entry name" value="Helical backbone' metal receptor"/>
    <property type="match status" value="1"/>
</dbReference>
<dbReference type="Gene3D" id="1.20.89.10">
    <property type="entry name" value="Nitrogenase Molybdenum-iron Protein, subunit B, domain 4"/>
    <property type="match status" value="1"/>
</dbReference>
<feature type="domain" description="Nitrogenase/oxidoreductase component 1" evidence="2">
    <location>
        <begin position="17"/>
        <end position="459"/>
    </location>
</feature>
<dbReference type="InterPro" id="IPR000510">
    <property type="entry name" value="Nase/OxRdtase_comp1"/>
</dbReference>
<protein>
    <submittedName>
        <fullName evidence="3">Nitrogenase molybdenum-iron protein NifN</fullName>
    </submittedName>
</protein>
<name>A0A5J4SGS1_9ZZZZ</name>
<reference evidence="3" key="1">
    <citation type="submission" date="2019-03" db="EMBL/GenBank/DDBJ databases">
        <title>Single cell metagenomics reveals metabolic interactions within the superorganism composed of flagellate Streblomastix strix and complex community of Bacteroidetes bacteria on its surface.</title>
        <authorList>
            <person name="Treitli S.C."/>
            <person name="Kolisko M."/>
            <person name="Husnik F."/>
            <person name="Keeling P."/>
            <person name="Hampl V."/>
        </authorList>
    </citation>
    <scope>NUCLEOTIDE SEQUENCE</scope>
    <source>
        <strain evidence="3">STM</strain>
    </source>
</reference>
<dbReference type="PROSITE" id="PS00699">
    <property type="entry name" value="NITROGENASE_1_1"/>
    <property type="match status" value="1"/>
</dbReference>
<dbReference type="InterPro" id="IPR000318">
    <property type="entry name" value="Nase_comp1_CS"/>
</dbReference>
<evidence type="ECO:0000256" key="1">
    <source>
        <dbReference type="ARBA" id="ARBA00023231"/>
    </source>
</evidence>
<sequence>MNELKEAASSCNACKQCAPLGACIAFKGIEGTLPMLHGSQGCATYIRRYLISHFRETMDVASSNFSEETTVFGGNKNFNTGIDNIISQYRPQVIAIASTCLAETIGEDVQRLIYEYQATHKTVEANNYLPPPEMIFASTPSYQGTHYEGFHEAVFATVKALAKKEKAGNPLSIQQLNLFCNLISPEDIRHLKEIMDDFSLTTMIFPDYSDTLDGAYWDSYQRIPEGGTSIESLENSTNATSSLELGYILNAGGKGIKNNNVAQSAGEYLQSVFGVSNFRTGLPVGIRESDKFFARLSVLSGKTVPLKYQKQRGRLIDLYFDGHKYVSMKKAVIYGEEDLVVGLAAFTAETGIKPVLCATGGESGKLRQTLKEVLGDLFSDDIIVGQEMTFDAMDATIHDLDLKPDLFIGNSKGYYLARKWDIPIVRTGFPIHDRIGAQHNRLLGYEGATILFEQIVNALLEEKQRKSSVGYKYM</sequence>
<proteinExistence type="predicted"/>
<gene>
    <name evidence="3" type="ORF">EZS27_007825</name>
</gene>
<evidence type="ECO:0000259" key="2">
    <source>
        <dbReference type="Pfam" id="PF00148"/>
    </source>
</evidence>
<accession>A0A5J4SGS1</accession>
<dbReference type="EMBL" id="SNRY01000212">
    <property type="protein sequence ID" value="KAA6344555.1"/>
    <property type="molecule type" value="Genomic_DNA"/>
</dbReference>
<dbReference type="PANTHER" id="PTHR33712:SF7">
    <property type="entry name" value="LIGHT-INDEPENDENT PROTOCHLOROPHYLLIDE REDUCTASE SUBUNIT B"/>
    <property type="match status" value="1"/>
</dbReference>
<dbReference type="InterPro" id="IPR050152">
    <property type="entry name" value="ChlB/BchB/BchZ"/>
</dbReference>
<dbReference type="GO" id="GO:0016163">
    <property type="term" value="F:nitrogenase activity"/>
    <property type="evidence" value="ECO:0007669"/>
    <property type="project" value="InterPro"/>
</dbReference>
<organism evidence="3">
    <name type="scientific">termite gut metagenome</name>
    <dbReference type="NCBI Taxonomy" id="433724"/>
    <lineage>
        <taxon>unclassified sequences</taxon>
        <taxon>metagenomes</taxon>
        <taxon>organismal metagenomes</taxon>
    </lineage>
</organism>
<keyword evidence="1" id="KW-0535">Nitrogen fixation</keyword>
<comment type="caution">
    <text evidence="3">The sequence shown here is derived from an EMBL/GenBank/DDBJ whole genome shotgun (WGS) entry which is preliminary data.</text>
</comment>
<evidence type="ECO:0000313" key="3">
    <source>
        <dbReference type="EMBL" id="KAA6344555.1"/>
    </source>
</evidence>